<reference evidence="2 3" key="1">
    <citation type="journal article" date="2022" name="Nat. Plants">
        <title>Genomes of leafy and leafless Platanthera orchids illuminate the evolution of mycoheterotrophy.</title>
        <authorList>
            <person name="Li M.H."/>
            <person name="Liu K.W."/>
            <person name="Li Z."/>
            <person name="Lu H.C."/>
            <person name="Ye Q.L."/>
            <person name="Zhang D."/>
            <person name="Wang J.Y."/>
            <person name="Li Y.F."/>
            <person name="Zhong Z.M."/>
            <person name="Liu X."/>
            <person name="Yu X."/>
            <person name="Liu D.K."/>
            <person name="Tu X.D."/>
            <person name="Liu B."/>
            <person name="Hao Y."/>
            <person name="Liao X.Y."/>
            <person name="Jiang Y.T."/>
            <person name="Sun W.H."/>
            <person name="Chen J."/>
            <person name="Chen Y.Q."/>
            <person name="Ai Y."/>
            <person name="Zhai J.W."/>
            <person name="Wu S.S."/>
            <person name="Zhou Z."/>
            <person name="Hsiao Y.Y."/>
            <person name="Wu W.L."/>
            <person name="Chen Y.Y."/>
            <person name="Lin Y.F."/>
            <person name="Hsu J.L."/>
            <person name="Li C.Y."/>
            <person name="Wang Z.W."/>
            <person name="Zhao X."/>
            <person name="Zhong W.Y."/>
            <person name="Ma X.K."/>
            <person name="Ma L."/>
            <person name="Huang J."/>
            <person name="Chen G.Z."/>
            <person name="Huang M.Z."/>
            <person name="Huang L."/>
            <person name="Peng D.H."/>
            <person name="Luo Y.B."/>
            <person name="Zou S.Q."/>
            <person name="Chen S.P."/>
            <person name="Lan S."/>
            <person name="Tsai W.C."/>
            <person name="Van de Peer Y."/>
            <person name="Liu Z.J."/>
        </authorList>
    </citation>
    <scope>NUCLEOTIDE SEQUENCE [LARGE SCALE GENOMIC DNA]</scope>
    <source>
        <strain evidence="2">Lor288</strain>
    </source>
</reference>
<dbReference type="EMBL" id="JBBWWR010000012">
    <property type="protein sequence ID" value="KAK8958455.1"/>
    <property type="molecule type" value="Genomic_DNA"/>
</dbReference>
<evidence type="ECO:0000256" key="1">
    <source>
        <dbReference type="SAM" id="Phobius"/>
    </source>
</evidence>
<dbReference type="Proteomes" id="UP001412067">
    <property type="component" value="Unassembled WGS sequence"/>
</dbReference>
<sequence length="116" mass="13458">MPHHPNSLLDARTQLGSAMFLLADFERDPVEIANIKKDIIAPYNHVVNSIGNESATFEARPLLAFFQVAIVRKDVSYFIEYTFILLSFWHQSFFYVFIIITEYISNIESIFCLNTF</sequence>
<organism evidence="2 3">
    <name type="scientific">Platanthera guangdongensis</name>
    <dbReference type="NCBI Taxonomy" id="2320717"/>
    <lineage>
        <taxon>Eukaryota</taxon>
        <taxon>Viridiplantae</taxon>
        <taxon>Streptophyta</taxon>
        <taxon>Embryophyta</taxon>
        <taxon>Tracheophyta</taxon>
        <taxon>Spermatophyta</taxon>
        <taxon>Magnoliopsida</taxon>
        <taxon>Liliopsida</taxon>
        <taxon>Asparagales</taxon>
        <taxon>Orchidaceae</taxon>
        <taxon>Orchidoideae</taxon>
        <taxon>Orchideae</taxon>
        <taxon>Orchidinae</taxon>
        <taxon>Platanthera</taxon>
    </lineage>
</organism>
<proteinExistence type="predicted"/>
<keyword evidence="1" id="KW-1133">Transmembrane helix</keyword>
<gene>
    <name evidence="2" type="ORF">KSP40_PGU010098</name>
</gene>
<name>A0ABR2M331_9ASPA</name>
<evidence type="ECO:0000313" key="2">
    <source>
        <dbReference type="EMBL" id="KAK8958455.1"/>
    </source>
</evidence>
<keyword evidence="1" id="KW-0472">Membrane</keyword>
<accession>A0ABR2M331</accession>
<evidence type="ECO:0000313" key="3">
    <source>
        <dbReference type="Proteomes" id="UP001412067"/>
    </source>
</evidence>
<keyword evidence="3" id="KW-1185">Reference proteome</keyword>
<protein>
    <submittedName>
        <fullName evidence="2">Uncharacterized protein</fullName>
    </submittedName>
</protein>
<comment type="caution">
    <text evidence="2">The sequence shown here is derived from an EMBL/GenBank/DDBJ whole genome shotgun (WGS) entry which is preliminary data.</text>
</comment>
<feature type="transmembrane region" description="Helical" evidence="1">
    <location>
        <begin position="81"/>
        <end position="100"/>
    </location>
</feature>
<keyword evidence="1" id="KW-0812">Transmembrane</keyword>